<evidence type="ECO:0000256" key="4">
    <source>
        <dbReference type="SAM" id="Coils"/>
    </source>
</evidence>
<keyword evidence="4" id="KW-0175">Coiled coil</keyword>
<dbReference type="GO" id="GO:0006396">
    <property type="term" value="P:RNA processing"/>
    <property type="evidence" value="ECO:0007669"/>
    <property type="project" value="InterPro"/>
</dbReference>
<dbReference type="InterPro" id="IPR052191">
    <property type="entry name" value="tRNA_ntf/polyA_polymerase_I"/>
</dbReference>
<evidence type="ECO:0000256" key="5">
    <source>
        <dbReference type="SAM" id="MobiDB-lite"/>
    </source>
</evidence>
<dbReference type="Gene3D" id="3.30.460.10">
    <property type="entry name" value="Beta Polymerase, domain 2"/>
    <property type="match status" value="1"/>
</dbReference>
<name>A0A3A1YEE3_9GAMM</name>
<dbReference type="Proteomes" id="UP000265964">
    <property type="component" value="Unassembled WGS sequence"/>
</dbReference>
<feature type="region of interest" description="Disordered" evidence="5">
    <location>
        <begin position="1197"/>
        <end position="1216"/>
    </location>
</feature>
<keyword evidence="1 3" id="KW-0808">Transferase</keyword>
<comment type="similarity">
    <text evidence="3">Belongs to the tRNA nucleotidyltransferase/poly(A) polymerase family.</text>
</comment>
<feature type="compositionally biased region" description="Basic and acidic residues" evidence="5">
    <location>
        <begin position="1933"/>
        <end position="1946"/>
    </location>
</feature>
<keyword evidence="9" id="KW-1185">Reference proteome</keyword>
<feature type="region of interest" description="Disordered" evidence="5">
    <location>
        <begin position="2224"/>
        <end position="2248"/>
    </location>
</feature>
<dbReference type="PANTHER" id="PTHR43051:SF1">
    <property type="entry name" value="POLYNUCLEOTIDE ADENYLYLTRANSFERASE FAMILY PROTEIN"/>
    <property type="match status" value="1"/>
</dbReference>
<keyword evidence="2" id="KW-0547">Nucleotide-binding</keyword>
<gene>
    <name evidence="8" type="ORF">CKF59_02970</name>
</gene>
<dbReference type="PANTHER" id="PTHR43051">
    <property type="entry name" value="POLYNUCLEOTIDE ADENYLYLTRANSFERASE FAMILY PROTEIN"/>
    <property type="match status" value="1"/>
</dbReference>
<keyword evidence="3" id="KW-0694">RNA-binding</keyword>
<evidence type="ECO:0000256" key="1">
    <source>
        <dbReference type="ARBA" id="ARBA00022679"/>
    </source>
</evidence>
<dbReference type="EMBL" id="NRJF01000072">
    <property type="protein sequence ID" value="RIY36045.1"/>
    <property type="molecule type" value="Genomic_DNA"/>
</dbReference>
<feature type="compositionally biased region" description="Polar residues" evidence="5">
    <location>
        <begin position="1947"/>
        <end position="1958"/>
    </location>
</feature>
<feature type="compositionally biased region" description="Polar residues" evidence="5">
    <location>
        <begin position="1918"/>
        <end position="1931"/>
    </location>
</feature>
<evidence type="ECO:0000256" key="2">
    <source>
        <dbReference type="ARBA" id="ARBA00022741"/>
    </source>
</evidence>
<sequence length="2463" mass="278205">MNGLPMSNKNNHRSNAGIARRYRELRKRFPDLQVYDAKKDFGFNLEHLSRGAANISSHLEMADYDTYFVGGVMRDIILGKDYNDIDICTSATPSQIKQLFKGRCQIIGRRFQITHVAAGDKRYDVATFRVDRSVSRDKLSSEQRKAADNGILMVDNAFSTDVGEDAKRRDFTINALFGKVLTNEILDFYNGIDHLINRRVVMIGDPDIRLREDPMRIIRAIRLSAKLNFTIDEDLRKNMFTHKNLLKFTSESRLSDEINKTLASGAAFKVIELFSEYDLNDITMPQFHDVVTEEIGGKVAFTAIKGFKPEFAKLIAEQHTNLKRLLEEVNIDPNLIKAYSPTLALTLAGALITDQRVAYDQPVNPAFLLATMRTVGFIEVFLRYYNGLAKAQMRKPGFAKEIEGVLLSLAENSFSETCNKFNGRDKENTKTILCNLAVQFITPGKEQAAKRMNEPMFRAAFSIFRLFMQIFEVEPEIMANFRTWDKLNQQYLEEAKRRRPVRRNPQGEIISSKRRREVPDFPYMDISDQELHLRLAPSIVNIQQAIALHQNYGHKRSAGLELLDLFIKKRREYYHYDQDDLARELGQEQLDEGVKSQAEKFLASKKRLHQLSTSPFAFEGEDYLGASEEEEDPELEKARRHQVAKKILHQTSDEDMSSDVNAIPFASDLDLYYDRAAFQTVYNADFDQAHDEDLKQTEEQTLGRISHYNREKLDQIFHEFDNDFYLRELGAVGKGWDTSKRDAALARMYAKAPQLSQALINLYASDKAARASAREKALEVGLDPNLPYEELVKHFSAIEEMQINQRLKQSALERKQQVCQRLEQEKAQVLEALAQQATPELEQKLSQLESELANYQPVEEKPLKNGEVYSLDAHGNILLHQEIPEEQIVHMEYRNKQFAHELQRRYDITKNQNIVAELHAKGMYDLDDAYDTYDDGSSLEDFFEKNHFSAEDIEHVTNGGRTYEQMYEHLEALEHEYREKREQGYSDSLSQALTQAYQDQASEKETPAEDDFAALDNIFAPKAFAYGEIKFAGQPLTTQAQRPTQEQTAPVALGVNPEQATQLSASVQQALRQAMEQSAEQLLDLQAQPQVKVEVKLSPEAQQELEALGGSLDSSKAQEQEQTLATSENQFQLGFTSELEMPTWSGQEEVTQPARGLDLVMPVAVEPVSKVSESKSYHYEQDNVRATNLTGASTWTQMRASTQEQQKQEQQTANASLEASLPPEAGTKVNHFLAQAVPGSVTDLSQAQSLEELLTYYQAFAPGLLPAKPVLELISNLLQLPGVTINEYKLLKQAVKLPAQPPHIEVDQGQKEAFGIQVIALLEKLLANPQEAPTWLAQVKQNSDLTSFLERIPSSHEFSARIHSTFEHYETAYQALVNAFERLDPLVEKLHVEETGAYLAQAREYAQSNPEIASAVDSAKSSYDFMLNFKRQHLNRLVYSQEQLDELASSYQNFKACVEIGQTLQCILQYQNRFLQEFWVVVEDNYPFGGPSHSINIIMQCVNKLKAINSRNIGIVSKFIEYALTVLANQVAYATYYTASIERRYYLQKTYAQHEINLAKKLYALTQQFAPQADLGLPEDILGEAEVISNEATTASQMLKELKVKEIRRLHRELIDCDNATKRVAKNLFASDSKGLPRIAITNINGILKEYQDRVESIHEHQGLFAQVATLFAPKPGQGDLFGVGSKQIETFALDLALRCELFDHCHISKSQRRRLLRLGVAANQFAHEGTPVNTLGMTFEYLQAYPQLREFFSQGLGVKAEQVEQLIAFNAQLLALQLHQEEQILNDHLTEDLQGLSARAKAYALEYPQIAQANRAHLEQLSLEAVALDQAMQAQIDLEQFMQFTAYRGQELGLVYNLNQAEIAQTQVSVNGQDAQAHDGFKLNLAMDLLELPEQDKHTQGKHTLSMSKEQVRAEESTSSAMASQATIATEVNRKEALAQERTTKETQATNTRVSTFESDDADDIPALPSLSYRSDQANRALTQTRKASSAAALSIATALGLDPEVEQEQLHEQLVKEANPAQAKVNSSTQASSFVTRLKDGESIAYQEFISLEPEIFASAVNQLANYGKQFTRAASQNVNTLMKEKNALGQEAIVNKQRISAIEPLLLNKNYLAKEQGEVTPELKAEIKMLEAQLASAKTTDDYYQAQIELLGVKLARLKLDQAKANKVNELVKALKHKNEENYQKFMKQFVKAQGQQDEIDKGLGLLRDKVTNFNNQQKNLEHQASQASKAYDKSKAQTSGATPETKLEITKEASKGKLQDSDIKFIKEFREGYKNRNKQLKLLESKRDQLQVKVNKALQSYQITLAAAGSAKSKNAKQLKQQHQRLQENLESLEANVKGTRSNLERMVARFKNLLSSLNKLEQLNSLSGEKVQEIVNICNLLNLTPSKVIKEKALAYTKQQQAKKEAQASKNPQKKKAKAKGEKEVTATQVTTTPEVEGEPKKKGLLKRALSFFGIGKK</sequence>
<evidence type="ECO:0000259" key="6">
    <source>
        <dbReference type="Pfam" id="PF01743"/>
    </source>
</evidence>
<feature type="coiled-coil region" evidence="4">
    <location>
        <begin position="2277"/>
        <end position="2368"/>
    </location>
</feature>
<feature type="domain" description="Poly A polymerase head" evidence="6">
    <location>
        <begin position="66"/>
        <end position="200"/>
    </location>
</feature>
<feature type="domain" description="tRNA nucleotidyltransferase/poly(A) polymerase RNA and SrmB- binding" evidence="7">
    <location>
        <begin position="228"/>
        <end position="288"/>
    </location>
</feature>
<dbReference type="SUPFAM" id="SSF81891">
    <property type="entry name" value="Poly A polymerase C-terminal region-like"/>
    <property type="match status" value="1"/>
</dbReference>
<dbReference type="SUPFAM" id="SSF81301">
    <property type="entry name" value="Nucleotidyltransferase"/>
    <property type="match status" value="1"/>
</dbReference>
<accession>A0A3A1YEE3</accession>
<dbReference type="OrthoDB" id="9805698at2"/>
<comment type="caution">
    <text evidence="8">The sequence shown here is derived from an EMBL/GenBank/DDBJ whole genome shotgun (WGS) entry which is preliminary data.</text>
</comment>
<protein>
    <recommendedName>
        <fullName evidence="10">Polynucleotide adenylyltransferase</fullName>
    </recommendedName>
</protein>
<dbReference type="Pfam" id="PF12627">
    <property type="entry name" value="PolyA_pol_RNAbd"/>
    <property type="match status" value="1"/>
</dbReference>
<dbReference type="InterPro" id="IPR043519">
    <property type="entry name" value="NT_sf"/>
</dbReference>
<reference evidence="8 9" key="1">
    <citation type="submission" date="2017-08" db="EMBL/GenBank/DDBJ databases">
        <title>Reclassification of Bisgaard taxon 37 and 44.</title>
        <authorList>
            <person name="Christensen H."/>
        </authorList>
    </citation>
    <scope>NUCLEOTIDE SEQUENCE [LARGE SCALE GENOMIC DNA]</scope>
    <source>
        <strain evidence="8 9">EEAB3T1</strain>
    </source>
</reference>
<dbReference type="GO" id="GO:0003723">
    <property type="term" value="F:RNA binding"/>
    <property type="evidence" value="ECO:0007669"/>
    <property type="project" value="UniProtKB-KW"/>
</dbReference>
<evidence type="ECO:0000259" key="7">
    <source>
        <dbReference type="Pfam" id="PF12627"/>
    </source>
</evidence>
<proteinExistence type="inferred from homology"/>
<feature type="compositionally biased region" description="Polar residues" evidence="5">
    <location>
        <begin position="1112"/>
        <end position="1129"/>
    </location>
</feature>
<organism evidence="8 9">
    <name type="scientific">Psittacicella gerlachiana</name>
    <dbReference type="NCBI Taxonomy" id="2028574"/>
    <lineage>
        <taxon>Bacteria</taxon>
        <taxon>Pseudomonadati</taxon>
        <taxon>Pseudomonadota</taxon>
        <taxon>Gammaproteobacteria</taxon>
        <taxon>Pasteurellales</taxon>
        <taxon>Psittacicellaceae</taxon>
        <taxon>Psittacicella</taxon>
    </lineage>
</organism>
<evidence type="ECO:0000313" key="8">
    <source>
        <dbReference type="EMBL" id="RIY36045.1"/>
    </source>
</evidence>
<dbReference type="GO" id="GO:0000166">
    <property type="term" value="F:nucleotide binding"/>
    <property type="evidence" value="ECO:0007669"/>
    <property type="project" value="UniProtKB-KW"/>
</dbReference>
<dbReference type="InterPro" id="IPR002646">
    <property type="entry name" value="PolA_pol_head_dom"/>
</dbReference>
<dbReference type="Pfam" id="PF01743">
    <property type="entry name" value="PolyA_pol"/>
    <property type="match status" value="1"/>
</dbReference>
<feature type="region of interest" description="Disordered" evidence="5">
    <location>
        <begin position="1898"/>
        <end position="1972"/>
    </location>
</feature>
<feature type="region of interest" description="Disordered" evidence="5">
    <location>
        <begin position="1110"/>
        <end position="1129"/>
    </location>
</feature>
<feature type="region of interest" description="Disordered" evidence="5">
    <location>
        <begin position="2407"/>
        <end position="2446"/>
    </location>
</feature>
<evidence type="ECO:0000256" key="3">
    <source>
        <dbReference type="RuleBase" id="RU003953"/>
    </source>
</evidence>
<evidence type="ECO:0008006" key="10">
    <source>
        <dbReference type="Google" id="ProtNLM"/>
    </source>
</evidence>
<dbReference type="Gene3D" id="1.10.3090.10">
    <property type="entry name" value="cca-adding enzyme, domain 2"/>
    <property type="match status" value="1"/>
</dbReference>
<evidence type="ECO:0000313" key="9">
    <source>
        <dbReference type="Proteomes" id="UP000265964"/>
    </source>
</evidence>
<dbReference type="GO" id="GO:0016779">
    <property type="term" value="F:nucleotidyltransferase activity"/>
    <property type="evidence" value="ECO:0007669"/>
    <property type="project" value="InterPro"/>
</dbReference>
<dbReference type="InterPro" id="IPR032828">
    <property type="entry name" value="PolyA_RNA-bd"/>
</dbReference>
<dbReference type="CDD" id="cd05398">
    <property type="entry name" value="NT_ClassII-CCAase"/>
    <property type="match status" value="1"/>
</dbReference>